<dbReference type="PANTHER" id="PTHR37848">
    <property type="entry name" value="EXPRESSED PROTEIN"/>
    <property type="match status" value="1"/>
</dbReference>
<dbReference type="PANTHER" id="PTHR37848:SF1">
    <property type="entry name" value="SUN DOMAIN-CONTAINING PROTEIN"/>
    <property type="match status" value="1"/>
</dbReference>
<keyword evidence="2" id="KW-0472">Membrane</keyword>
<dbReference type="RefSeq" id="XP_062721437.1">
    <property type="nucleotide sequence ID" value="XM_062870730.1"/>
</dbReference>
<feature type="region of interest" description="Disordered" evidence="1">
    <location>
        <begin position="1"/>
        <end position="55"/>
    </location>
</feature>
<reference evidence="3" key="1">
    <citation type="journal article" date="2023" name="Mol. Phylogenet. Evol.">
        <title>Genome-scale phylogeny and comparative genomics of the fungal order Sordariales.</title>
        <authorList>
            <person name="Hensen N."/>
            <person name="Bonometti L."/>
            <person name="Westerberg I."/>
            <person name="Brannstrom I.O."/>
            <person name="Guillou S."/>
            <person name="Cros-Aarteil S."/>
            <person name="Calhoun S."/>
            <person name="Haridas S."/>
            <person name="Kuo A."/>
            <person name="Mondo S."/>
            <person name="Pangilinan J."/>
            <person name="Riley R."/>
            <person name="LaButti K."/>
            <person name="Andreopoulos B."/>
            <person name="Lipzen A."/>
            <person name="Chen C."/>
            <person name="Yan M."/>
            <person name="Daum C."/>
            <person name="Ng V."/>
            <person name="Clum A."/>
            <person name="Steindorff A."/>
            <person name="Ohm R.A."/>
            <person name="Martin F."/>
            <person name="Silar P."/>
            <person name="Natvig D.O."/>
            <person name="Lalanne C."/>
            <person name="Gautier V."/>
            <person name="Ament-Velasquez S.L."/>
            <person name="Kruys A."/>
            <person name="Hutchinson M.I."/>
            <person name="Powell A.J."/>
            <person name="Barry K."/>
            <person name="Miller A.N."/>
            <person name="Grigoriev I.V."/>
            <person name="Debuchy R."/>
            <person name="Gladieux P."/>
            <person name="Hiltunen Thoren M."/>
            <person name="Johannesson H."/>
        </authorList>
    </citation>
    <scope>NUCLEOTIDE SEQUENCE</scope>
    <source>
        <strain evidence="3">CBS 333.67</strain>
    </source>
</reference>
<dbReference type="EMBL" id="JAUDZG010000004">
    <property type="protein sequence ID" value="KAK3305657.1"/>
    <property type="molecule type" value="Genomic_DNA"/>
</dbReference>
<dbReference type="Proteomes" id="UP001273166">
    <property type="component" value="Unassembled WGS sequence"/>
</dbReference>
<dbReference type="GeneID" id="87889559"/>
<keyword evidence="4" id="KW-1185">Reference proteome</keyword>
<evidence type="ECO:0000313" key="4">
    <source>
        <dbReference type="Proteomes" id="UP001273166"/>
    </source>
</evidence>
<dbReference type="AlphaFoldDB" id="A0AAJ0M1N2"/>
<gene>
    <name evidence="3" type="ORF">B0T15DRAFT_567528</name>
</gene>
<accession>A0AAJ0M1N2</accession>
<organism evidence="3 4">
    <name type="scientific">Chaetomium strumarium</name>
    <dbReference type="NCBI Taxonomy" id="1170767"/>
    <lineage>
        <taxon>Eukaryota</taxon>
        <taxon>Fungi</taxon>
        <taxon>Dikarya</taxon>
        <taxon>Ascomycota</taxon>
        <taxon>Pezizomycotina</taxon>
        <taxon>Sordariomycetes</taxon>
        <taxon>Sordariomycetidae</taxon>
        <taxon>Sordariales</taxon>
        <taxon>Chaetomiaceae</taxon>
        <taxon>Chaetomium</taxon>
    </lineage>
</organism>
<name>A0AAJ0M1N2_9PEZI</name>
<protein>
    <submittedName>
        <fullName evidence="3">Uncharacterized protein</fullName>
    </submittedName>
</protein>
<evidence type="ECO:0000313" key="3">
    <source>
        <dbReference type="EMBL" id="KAK3305657.1"/>
    </source>
</evidence>
<evidence type="ECO:0000256" key="1">
    <source>
        <dbReference type="SAM" id="MobiDB-lite"/>
    </source>
</evidence>
<comment type="caution">
    <text evidence="3">The sequence shown here is derived from an EMBL/GenBank/DDBJ whole genome shotgun (WGS) entry which is preliminary data.</text>
</comment>
<evidence type="ECO:0000256" key="2">
    <source>
        <dbReference type="SAM" id="Phobius"/>
    </source>
</evidence>
<reference evidence="3" key="2">
    <citation type="submission" date="2023-06" db="EMBL/GenBank/DDBJ databases">
        <authorList>
            <consortium name="Lawrence Berkeley National Laboratory"/>
            <person name="Mondo S.J."/>
            <person name="Hensen N."/>
            <person name="Bonometti L."/>
            <person name="Westerberg I."/>
            <person name="Brannstrom I.O."/>
            <person name="Guillou S."/>
            <person name="Cros-Aarteil S."/>
            <person name="Calhoun S."/>
            <person name="Haridas S."/>
            <person name="Kuo A."/>
            <person name="Pangilinan J."/>
            <person name="Riley R."/>
            <person name="Labutti K."/>
            <person name="Andreopoulos B."/>
            <person name="Lipzen A."/>
            <person name="Chen C."/>
            <person name="Yanf M."/>
            <person name="Daum C."/>
            <person name="Ng V."/>
            <person name="Clum A."/>
            <person name="Steindorff A."/>
            <person name="Ohm R."/>
            <person name="Martin F."/>
            <person name="Silar P."/>
            <person name="Natvig D."/>
            <person name="Lalanne C."/>
            <person name="Gautier V."/>
            <person name="Ament-Velasquez S.L."/>
            <person name="Kruys A."/>
            <person name="Hutchinson M.I."/>
            <person name="Powell A.J."/>
            <person name="Barry K."/>
            <person name="Miller A.N."/>
            <person name="Grigoriev I.V."/>
            <person name="Debuchy R."/>
            <person name="Gladieux P."/>
            <person name="Thoren M.H."/>
            <person name="Johannesson H."/>
        </authorList>
    </citation>
    <scope>NUCLEOTIDE SEQUENCE</scope>
    <source>
        <strain evidence="3">CBS 333.67</strain>
    </source>
</reference>
<feature type="compositionally biased region" description="Polar residues" evidence="1">
    <location>
        <begin position="14"/>
        <end position="26"/>
    </location>
</feature>
<keyword evidence="2" id="KW-1133">Transmembrane helix</keyword>
<feature type="transmembrane region" description="Helical" evidence="2">
    <location>
        <begin position="279"/>
        <end position="299"/>
    </location>
</feature>
<keyword evidence="2" id="KW-0812">Transmembrane</keyword>
<sequence length="400" mass="45268">MGKPDALPVPGIAGSSSDTDAVSLHTQPGDRAFADVPELQPDDLPPLYSDIEPDSNADAPLLRPLVYGTSYVLEDLDNGLGWHTVDANTGAECFMNPHLDEDPQVLERQIKLSAEKPPRPSVRIVGTHSQMVNENGKREKKTITDFDVSVDLTPYLFSDATRRVSWKQLRTVDNNEKTRRGTILRKRAPGVKRDIEITDTKPTLAEWCHRYCASHAGVKCFVLQRRVVGFDENRLKEKLMELVRSTNYRGNVSITFPVKDDRVFVYNSCKINKWRVTPWIVWLFYLTFLWLFSWPYLFFRTKMFEVAVAEWPFSVTEGNGRKRYVSMSEEHVYNLWGQAISRAVLAKRQGTLDAEDLVASQTAPAEPLGNLLEGAPRFLREGINAITSVNRSFGWGADSC</sequence>
<proteinExistence type="predicted"/>